<accession>A0AAE1AW71</accession>
<keyword evidence="2" id="KW-1133">Transmembrane helix</keyword>
<proteinExistence type="predicted"/>
<evidence type="ECO:0000313" key="3">
    <source>
        <dbReference type="EMBL" id="KAK3794496.1"/>
    </source>
</evidence>
<sequence>MDRRFGTSPGRGSWENMKERLCLKLSALRNSALFERHKHYNFKRIQTSFLRVSERETASAGEVPERKGILTWCWVTPEGQAWSEPDSPSRRSERAAREPAQDAGLMHTDKMLALTPLLGFHFSPNIWSRSVISNVFFLVLLFFLSSILGEKRFLLGL</sequence>
<keyword evidence="4" id="KW-1185">Reference proteome</keyword>
<reference evidence="3" key="1">
    <citation type="journal article" date="2023" name="G3 (Bethesda)">
        <title>A reference genome for the long-term kleptoplast-retaining sea slug Elysia crispata morphotype clarki.</title>
        <authorList>
            <person name="Eastman K.E."/>
            <person name="Pendleton A.L."/>
            <person name="Shaikh M.A."/>
            <person name="Suttiyut T."/>
            <person name="Ogas R."/>
            <person name="Tomko P."/>
            <person name="Gavelis G."/>
            <person name="Widhalm J.R."/>
            <person name="Wisecaver J.H."/>
        </authorList>
    </citation>
    <scope>NUCLEOTIDE SEQUENCE</scope>
    <source>
        <strain evidence="3">ECLA1</strain>
    </source>
</reference>
<feature type="transmembrane region" description="Helical" evidence="2">
    <location>
        <begin position="131"/>
        <end position="149"/>
    </location>
</feature>
<evidence type="ECO:0000256" key="2">
    <source>
        <dbReference type="SAM" id="Phobius"/>
    </source>
</evidence>
<evidence type="ECO:0000313" key="4">
    <source>
        <dbReference type="Proteomes" id="UP001283361"/>
    </source>
</evidence>
<feature type="compositionally biased region" description="Basic and acidic residues" evidence="1">
    <location>
        <begin position="87"/>
        <end position="100"/>
    </location>
</feature>
<feature type="region of interest" description="Disordered" evidence="1">
    <location>
        <begin position="79"/>
        <end position="101"/>
    </location>
</feature>
<gene>
    <name evidence="3" type="ORF">RRG08_003648</name>
</gene>
<comment type="caution">
    <text evidence="3">The sequence shown here is derived from an EMBL/GenBank/DDBJ whole genome shotgun (WGS) entry which is preliminary data.</text>
</comment>
<keyword evidence="2" id="KW-0812">Transmembrane</keyword>
<organism evidence="3 4">
    <name type="scientific">Elysia crispata</name>
    <name type="common">lettuce slug</name>
    <dbReference type="NCBI Taxonomy" id="231223"/>
    <lineage>
        <taxon>Eukaryota</taxon>
        <taxon>Metazoa</taxon>
        <taxon>Spiralia</taxon>
        <taxon>Lophotrochozoa</taxon>
        <taxon>Mollusca</taxon>
        <taxon>Gastropoda</taxon>
        <taxon>Heterobranchia</taxon>
        <taxon>Euthyneura</taxon>
        <taxon>Panpulmonata</taxon>
        <taxon>Sacoglossa</taxon>
        <taxon>Placobranchoidea</taxon>
        <taxon>Plakobranchidae</taxon>
        <taxon>Elysia</taxon>
    </lineage>
</organism>
<dbReference type="EMBL" id="JAWDGP010001105">
    <property type="protein sequence ID" value="KAK3794496.1"/>
    <property type="molecule type" value="Genomic_DNA"/>
</dbReference>
<dbReference type="Proteomes" id="UP001283361">
    <property type="component" value="Unassembled WGS sequence"/>
</dbReference>
<protein>
    <submittedName>
        <fullName evidence="3">Uncharacterized protein</fullName>
    </submittedName>
</protein>
<keyword evidence="2" id="KW-0472">Membrane</keyword>
<name>A0AAE1AW71_9GAST</name>
<dbReference type="AlphaFoldDB" id="A0AAE1AW71"/>
<evidence type="ECO:0000256" key="1">
    <source>
        <dbReference type="SAM" id="MobiDB-lite"/>
    </source>
</evidence>